<comment type="caution">
    <text evidence="8">The sequence shown here is derived from an EMBL/GenBank/DDBJ whole genome shotgun (WGS) entry which is preliminary data.</text>
</comment>
<dbReference type="PANTHER" id="PTHR35007:SF1">
    <property type="entry name" value="PILUS ASSEMBLY PROTEIN"/>
    <property type="match status" value="1"/>
</dbReference>
<keyword evidence="3 6" id="KW-0812">Transmembrane</keyword>
<accession>A0A7X9UAN5</accession>
<dbReference type="AlphaFoldDB" id="A0A7X9UAN5"/>
<evidence type="ECO:0000259" key="7">
    <source>
        <dbReference type="Pfam" id="PF00482"/>
    </source>
</evidence>
<evidence type="ECO:0000256" key="5">
    <source>
        <dbReference type="ARBA" id="ARBA00023136"/>
    </source>
</evidence>
<evidence type="ECO:0000313" key="8">
    <source>
        <dbReference type="EMBL" id="NMF54983.1"/>
    </source>
</evidence>
<keyword evidence="4 6" id="KW-1133">Transmembrane helix</keyword>
<proteinExistence type="predicted"/>
<organism evidence="8 9">
    <name type="scientific">Collinsella acetigenes</name>
    <dbReference type="NCBI Taxonomy" id="2713419"/>
    <lineage>
        <taxon>Bacteria</taxon>
        <taxon>Bacillati</taxon>
        <taxon>Actinomycetota</taxon>
        <taxon>Coriobacteriia</taxon>
        <taxon>Coriobacteriales</taxon>
        <taxon>Coriobacteriaceae</taxon>
        <taxon>Collinsella</taxon>
    </lineage>
</organism>
<evidence type="ECO:0000256" key="4">
    <source>
        <dbReference type="ARBA" id="ARBA00022989"/>
    </source>
</evidence>
<gene>
    <name evidence="8" type="ORF">HF320_01355</name>
</gene>
<evidence type="ECO:0000313" key="9">
    <source>
        <dbReference type="Proteomes" id="UP000546970"/>
    </source>
</evidence>
<keyword evidence="5 6" id="KW-0472">Membrane</keyword>
<feature type="transmembrane region" description="Helical" evidence="6">
    <location>
        <begin position="278"/>
        <end position="303"/>
    </location>
</feature>
<dbReference type="InterPro" id="IPR042094">
    <property type="entry name" value="T2SS_GspF_sf"/>
</dbReference>
<dbReference type="PANTHER" id="PTHR35007">
    <property type="entry name" value="INTEGRAL MEMBRANE PROTEIN-RELATED"/>
    <property type="match status" value="1"/>
</dbReference>
<comment type="subcellular location">
    <subcellularLocation>
        <location evidence="1">Cell membrane</location>
        <topology evidence="1">Multi-pass membrane protein</topology>
    </subcellularLocation>
</comment>
<evidence type="ECO:0000256" key="3">
    <source>
        <dbReference type="ARBA" id="ARBA00022692"/>
    </source>
</evidence>
<dbReference type="EMBL" id="JABBCP010000001">
    <property type="protein sequence ID" value="NMF54983.1"/>
    <property type="molecule type" value="Genomic_DNA"/>
</dbReference>
<dbReference type="GO" id="GO:0005886">
    <property type="term" value="C:plasma membrane"/>
    <property type="evidence" value="ECO:0007669"/>
    <property type="project" value="UniProtKB-SubCell"/>
</dbReference>
<name>A0A7X9UAN5_9ACTN</name>
<dbReference type="InterPro" id="IPR018076">
    <property type="entry name" value="T2SS_GspF_dom"/>
</dbReference>
<feature type="transmembrane region" description="Helical" evidence="6">
    <location>
        <begin position="253"/>
        <end position="272"/>
    </location>
</feature>
<feature type="domain" description="Type II secretion system protein GspF" evidence="7">
    <location>
        <begin position="147"/>
        <end position="270"/>
    </location>
</feature>
<evidence type="ECO:0000256" key="1">
    <source>
        <dbReference type="ARBA" id="ARBA00004651"/>
    </source>
</evidence>
<dbReference type="Pfam" id="PF00482">
    <property type="entry name" value="T2SSF"/>
    <property type="match status" value="1"/>
</dbReference>
<reference evidence="8 9" key="1">
    <citation type="submission" date="2020-04" db="EMBL/GenBank/DDBJ databases">
        <title>Collinsella sp. KGMB02528 nov., an anaerobic actinobacterium isolated from human feces.</title>
        <authorList>
            <person name="Han K.-I."/>
            <person name="Eom M.K."/>
            <person name="Kim J.-S."/>
            <person name="Lee K.C."/>
            <person name="Suh M.K."/>
            <person name="Park S.-H."/>
            <person name="Lee J.H."/>
            <person name="Kang S.W."/>
            <person name="Park J.-E."/>
            <person name="Oh B.S."/>
            <person name="Yu S.Y."/>
            <person name="Choi S.-H."/>
            <person name="Lee D.H."/>
            <person name="Yoon H."/>
            <person name="Kim B.-Y."/>
            <person name="Lee J.H."/>
            <person name="Lee J.-S."/>
        </authorList>
    </citation>
    <scope>NUCLEOTIDE SEQUENCE [LARGE SCALE GENOMIC DNA]</scope>
    <source>
        <strain evidence="8 9">KGMB02528</strain>
    </source>
</reference>
<keyword evidence="9" id="KW-1185">Reference proteome</keyword>
<protein>
    <submittedName>
        <fullName evidence="8">Type II secretion protein F</fullName>
    </submittedName>
</protein>
<keyword evidence="2" id="KW-1003">Cell membrane</keyword>
<dbReference type="Proteomes" id="UP000546970">
    <property type="component" value="Unassembled WGS sequence"/>
</dbReference>
<evidence type="ECO:0000256" key="2">
    <source>
        <dbReference type="ARBA" id="ARBA00022475"/>
    </source>
</evidence>
<evidence type="ECO:0000256" key="6">
    <source>
        <dbReference type="SAM" id="Phobius"/>
    </source>
</evidence>
<dbReference type="Gene3D" id="1.20.81.30">
    <property type="entry name" value="Type II secretion system (T2SS), domain F"/>
    <property type="match status" value="1"/>
</dbReference>
<sequence>MEILVSAGSGALVCLSVWIALGTTAGKPALAWGSKPSSLRAWCRSLGSFGFARRLRLLPGVEGAVNEIEELSWRGKRPFALYSFTERLGAFVLVVFAAGVLGLLLAWSPWGVLFAIVPPVVLCLVRSRRLRDRARRLEVAMPEAFGSLAISLASGYSLPQAMRFVGARSAEPIRTEFMRVSFAVDCGVPATEALDAMLERLDAPGLELVVLALKVSKRTGAPLGELLREAAQLCHERLELKRMLDVKTSQARMSARLVAGMPAAMVAFLTLLSTDFRAGLATTVGAMSIAVALTLNAGAWVTIRKIMHVEV</sequence>
<feature type="transmembrane region" description="Helical" evidence="6">
    <location>
        <begin position="92"/>
        <end position="125"/>
    </location>
</feature>